<dbReference type="EMBL" id="BJVI01000026">
    <property type="protein sequence ID" value="GEL18850.1"/>
    <property type="molecule type" value="Genomic_DNA"/>
</dbReference>
<reference evidence="1 2" key="1">
    <citation type="submission" date="2019-07" db="EMBL/GenBank/DDBJ databases">
        <title>Whole genome shotgun sequence of Pseudonocardia asaccharolytica NBRC 16224.</title>
        <authorList>
            <person name="Hosoyama A."/>
            <person name="Uohara A."/>
            <person name="Ohji S."/>
            <person name="Ichikawa N."/>
        </authorList>
    </citation>
    <scope>NUCLEOTIDE SEQUENCE [LARGE SCALE GENOMIC DNA]</scope>
    <source>
        <strain evidence="1 2">NBRC 16224</strain>
    </source>
</reference>
<evidence type="ECO:0000313" key="1">
    <source>
        <dbReference type="EMBL" id="GEL18850.1"/>
    </source>
</evidence>
<dbReference type="AlphaFoldDB" id="A0A511D242"/>
<protein>
    <submittedName>
        <fullName evidence="1">Uncharacterized protein</fullName>
    </submittedName>
</protein>
<comment type="caution">
    <text evidence="1">The sequence shown here is derived from an EMBL/GenBank/DDBJ whole genome shotgun (WGS) entry which is preliminary data.</text>
</comment>
<sequence>MGAPIAVAFLREPCSKDREAGHLSVGLSVRRRPRFHRAGRRAAPARTGR</sequence>
<keyword evidence="2" id="KW-1185">Reference proteome</keyword>
<organism evidence="1 2">
    <name type="scientific">Pseudonocardia asaccharolytica DSM 44247 = NBRC 16224</name>
    <dbReference type="NCBI Taxonomy" id="1123024"/>
    <lineage>
        <taxon>Bacteria</taxon>
        <taxon>Bacillati</taxon>
        <taxon>Actinomycetota</taxon>
        <taxon>Actinomycetes</taxon>
        <taxon>Pseudonocardiales</taxon>
        <taxon>Pseudonocardiaceae</taxon>
        <taxon>Pseudonocardia</taxon>
    </lineage>
</organism>
<accession>A0A511D242</accession>
<name>A0A511D242_9PSEU</name>
<evidence type="ECO:0000313" key="2">
    <source>
        <dbReference type="Proteomes" id="UP000321328"/>
    </source>
</evidence>
<proteinExistence type="predicted"/>
<gene>
    <name evidence="1" type="ORF">PA7_26870</name>
</gene>
<dbReference type="Proteomes" id="UP000321328">
    <property type="component" value="Unassembled WGS sequence"/>
</dbReference>